<feature type="compositionally biased region" description="Polar residues" evidence="2">
    <location>
        <begin position="186"/>
        <end position="196"/>
    </location>
</feature>
<feature type="region of interest" description="Disordered" evidence="2">
    <location>
        <begin position="529"/>
        <end position="628"/>
    </location>
</feature>
<name>A0A834ZGQ3_TETSI</name>
<dbReference type="InterPro" id="IPR035441">
    <property type="entry name" value="TFIIS/LEDGF_dom_sf"/>
</dbReference>
<keyword evidence="5" id="KW-1185">Reference proteome</keyword>
<organism evidence="4 5">
    <name type="scientific">Tetracentron sinense</name>
    <name type="common">Spur-leaf</name>
    <dbReference type="NCBI Taxonomy" id="13715"/>
    <lineage>
        <taxon>Eukaryota</taxon>
        <taxon>Viridiplantae</taxon>
        <taxon>Streptophyta</taxon>
        <taxon>Embryophyta</taxon>
        <taxon>Tracheophyta</taxon>
        <taxon>Spermatophyta</taxon>
        <taxon>Magnoliopsida</taxon>
        <taxon>Trochodendrales</taxon>
        <taxon>Trochodendraceae</taxon>
        <taxon>Tetracentron</taxon>
    </lineage>
</organism>
<keyword evidence="1" id="KW-0539">Nucleus</keyword>
<dbReference type="EMBL" id="JABCRI010000006">
    <property type="protein sequence ID" value="KAF8405405.1"/>
    <property type="molecule type" value="Genomic_DNA"/>
</dbReference>
<evidence type="ECO:0000313" key="5">
    <source>
        <dbReference type="Proteomes" id="UP000655225"/>
    </source>
</evidence>
<reference evidence="4 5" key="1">
    <citation type="submission" date="2020-04" db="EMBL/GenBank/DDBJ databases">
        <title>Plant Genome Project.</title>
        <authorList>
            <person name="Zhang R.-G."/>
        </authorList>
    </citation>
    <scope>NUCLEOTIDE SEQUENCE [LARGE SCALE GENOMIC DNA]</scope>
    <source>
        <strain evidence="4">YNK0</strain>
        <tissue evidence="4">Leaf</tissue>
    </source>
</reference>
<accession>A0A834ZGQ3</accession>
<evidence type="ECO:0000259" key="3">
    <source>
        <dbReference type="PROSITE" id="PS51319"/>
    </source>
</evidence>
<gene>
    <name evidence="4" type="ORF">HHK36_010310</name>
</gene>
<feature type="compositionally biased region" description="Low complexity" evidence="2">
    <location>
        <begin position="535"/>
        <end position="545"/>
    </location>
</feature>
<feature type="compositionally biased region" description="Polar residues" evidence="2">
    <location>
        <begin position="606"/>
        <end position="623"/>
    </location>
</feature>
<feature type="region of interest" description="Disordered" evidence="2">
    <location>
        <begin position="1037"/>
        <end position="1059"/>
    </location>
</feature>
<dbReference type="Proteomes" id="UP000655225">
    <property type="component" value="Unassembled WGS sequence"/>
</dbReference>
<dbReference type="PANTHER" id="PTHR47292:SF1">
    <property type="entry name" value="TRANSCRIPTION ELONGATION FACTOR (TFIIS) FAMILY PROTEIN"/>
    <property type="match status" value="1"/>
</dbReference>
<feature type="compositionally biased region" description="Low complexity" evidence="2">
    <location>
        <begin position="797"/>
        <end position="810"/>
    </location>
</feature>
<feature type="compositionally biased region" description="Polar residues" evidence="2">
    <location>
        <begin position="811"/>
        <end position="829"/>
    </location>
</feature>
<dbReference type="Gene3D" id="1.20.930.10">
    <property type="entry name" value="Conserved domain common to transcription factors TFIIS, elongin A, CRSP70"/>
    <property type="match status" value="1"/>
</dbReference>
<comment type="subcellular location">
    <subcellularLocation>
        <location evidence="1">Nucleus</location>
    </subcellularLocation>
</comment>
<protein>
    <recommendedName>
        <fullName evidence="3">TFIIS N-terminal domain-containing protein</fullName>
    </recommendedName>
</protein>
<dbReference type="PROSITE" id="PS51319">
    <property type="entry name" value="TFIIS_N"/>
    <property type="match status" value="1"/>
</dbReference>
<sequence>MTLEDFFTLTEMKDGLTALARVEELVTVMQRGKNCVVKNISEASRQWSTVASTLAATENKDCLDLFIQLDGLWFLGRWLQEAQKCSNDTTDVFVEESMTALLGALEMLPIDKERSISSGIGVTVENLFGHKSFRIQDRARALFDSWNQGRDNDADHQYGEKDGACHDDKVSANAKVAAESGCPEHSATNVSPSKESTNADDHVVEPAGGKILQSSSPDGSQPERVKDVKIPRARNQDASCTTFSLTDKEGEYQDAPVSSIMLNPGQESLSVKEESFVRPSEGATSTETCSSPVPEKGNVEGKFLDVPKLKGFIDDGKGTHKLKGFPDNFNKTEISSVMMGPVYVFSTADPANVQESVMESAEPSDADAKERDFFLKKTTPLGLDSDTGTLASKLESGGIERVVVKHSRSTVKFKATNQGDESYPNVLQDLSSNGCILRNPEDPKTSVSRMEDVGAVKDVKELASETTWGVGGGEDSKFAADVLKQTMDTEYSAKIDKRRSGTEIEYGLDDALEVAQQVAKEVEREVKDCREPFCSSSSENNSEGGVRQLGSPDSINGEQDQHTTGPPSEGPTEQNLSSGASPPKGEEHSISSNNMDTKPEDCRHNMGSSQVTEAAEEPSSNTEKGICGFDLNEDVHSEEMDRPTTPISAPISVVAASRAVAACGLPVAPLQFEGALGWKGCAATSAFHPASSRRISYGDKTLSVEGSSYSSMQRQNLLDIDLNMVDGDDGDCDPISAKQIPVSSGFHSGESSIEVSSRRAERLKFDLNRVGNNDDAPSSDWRMEGRSLCHHRNGHHSPSPVSSSSSRQPSMRNINLNDRPSFVNDSYDQQPGLGKLSSQDMNTYRGFKLDDPAISIMGTRVEVNRKEVVPQTRSFLPNGHVAESAIGANLARTGGSVGVQPAMAYTTPPPPMFGYNGLTVGPSMCLSPAVYGPGSVPYMVDSRGAPVVPHIMGSSSAVLPSNSQPPFLVSMTGPPSGLNGVRPLRPSLDLNSGLMMMEGGSRDSGGLRQLLVPGQGGLMEEHTRSAMQFLSSGMGMKRKEPDGGWDPYPIGHKQQPPWQ</sequence>
<comment type="caution">
    <text evidence="4">The sequence shown here is derived from an EMBL/GenBank/DDBJ whole genome shotgun (WGS) entry which is preliminary data.</text>
</comment>
<evidence type="ECO:0000256" key="2">
    <source>
        <dbReference type="SAM" id="MobiDB-lite"/>
    </source>
</evidence>
<dbReference type="OrthoDB" id="1595674at2759"/>
<feature type="compositionally biased region" description="Basic and acidic residues" evidence="2">
    <location>
        <begin position="150"/>
        <end position="166"/>
    </location>
</feature>
<proteinExistence type="predicted"/>
<feature type="domain" description="TFIIS N-terminal" evidence="3">
    <location>
        <begin position="73"/>
        <end position="153"/>
    </location>
</feature>
<evidence type="ECO:0000313" key="4">
    <source>
        <dbReference type="EMBL" id="KAF8405405.1"/>
    </source>
</evidence>
<feature type="compositionally biased region" description="Polar residues" evidence="2">
    <location>
        <begin position="551"/>
        <end position="580"/>
    </location>
</feature>
<evidence type="ECO:0000256" key="1">
    <source>
        <dbReference type="PROSITE-ProRule" id="PRU00649"/>
    </source>
</evidence>
<dbReference type="OMA" id="DRENYEM"/>
<dbReference type="Pfam" id="PF08711">
    <property type="entry name" value="Med26"/>
    <property type="match status" value="1"/>
</dbReference>
<feature type="region of interest" description="Disordered" evidence="2">
    <location>
        <begin position="147"/>
        <end position="166"/>
    </location>
</feature>
<dbReference type="InterPro" id="IPR017923">
    <property type="entry name" value="TFIIS_N"/>
</dbReference>
<dbReference type="AlphaFoldDB" id="A0A834ZGQ3"/>
<dbReference type="GO" id="GO:0005634">
    <property type="term" value="C:nucleus"/>
    <property type="evidence" value="ECO:0007669"/>
    <property type="project" value="UniProtKB-SubCell"/>
</dbReference>
<dbReference type="PANTHER" id="PTHR47292">
    <property type="entry name" value="TRANSCRIPTION ELONGATION FACTOR (TFIIS) FAMILY PROTEIN-RELATED"/>
    <property type="match status" value="1"/>
</dbReference>
<dbReference type="SUPFAM" id="SSF47676">
    <property type="entry name" value="Conserved domain common to transcription factors TFIIS, elongin A, CRSP70"/>
    <property type="match status" value="1"/>
</dbReference>
<feature type="region of interest" description="Disordered" evidence="2">
    <location>
        <begin position="176"/>
        <end position="202"/>
    </location>
</feature>
<feature type="region of interest" description="Disordered" evidence="2">
    <location>
        <begin position="788"/>
        <end position="839"/>
    </location>
</feature>